<reference evidence="2" key="1">
    <citation type="journal article" date="2023" name="Mol. Biol. Evol.">
        <title>Third-Generation Sequencing Reveals the Adaptive Role of the Epigenome in Three Deep-Sea Polychaetes.</title>
        <authorList>
            <person name="Perez M."/>
            <person name="Aroh O."/>
            <person name="Sun Y."/>
            <person name="Lan Y."/>
            <person name="Juniper S.K."/>
            <person name="Young C.R."/>
            <person name="Angers B."/>
            <person name="Qian P.Y."/>
        </authorList>
    </citation>
    <scope>NUCLEOTIDE SEQUENCE</scope>
    <source>
        <strain evidence="2">P08H-3</strain>
    </source>
</reference>
<feature type="compositionally biased region" description="Polar residues" evidence="1">
    <location>
        <begin position="128"/>
        <end position="139"/>
    </location>
</feature>
<comment type="caution">
    <text evidence="2">The sequence shown here is derived from an EMBL/GenBank/DDBJ whole genome shotgun (WGS) entry which is preliminary data.</text>
</comment>
<feature type="region of interest" description="Disordered" evidence="1">
    <location>
        <begin position="105"/>
        <end position="155"/>
    </location>
</feature>
<name>A0AAD9JAY1_9ANNE</name>
<feature type="compositionally biased region" description="Basic and acidic residues" evidence="1">
    <location>
        <begin position="141"/>
        <end position="150"/>
    </location>
</feature>
<organism evidence="2 3">
    <name type="scientific">Paralvinella palmiformis</name>
    <dbReference type="NCBI Taxonomy" id="53620"/>
    <lineage>
        <taxon>Eukaryota</taxon>
        <taxon>Metazoa</taxon>
        <taxon>Spiralia</taxon>
        <taxon>Lophotrochozoa</taxon>
        <taxon>Annelida</taxon>
        <taxon>Polychaeta</taxon>
        <taxon>Sedentaria</taxon>
        <taxon>Canalipalpata</taxon>
        <taxon>Terebellida</taxon>
        <taxon>Terebelliformia</taxon>
        <taxon>Alvinellidae</taxon>
        <taxon>Paralvinella</taxon>
    </lineage>
</organism>
<proteinExistence type="predicted"/>
<protein>
    <submittedName>
        <fullName evidence="2">Uncharacterized protein</fullName>
    </submittedName>
</protein>
<evidence type="ECO:0000256" key="1">
    <source>
        <dbReference type="SAM" id="MobiDB-lite"/>
    </source>
</evidence>
<accession>A0AAD9JAY1</accession>
<dbReference type="EMBL" id="JAODUP010000474">
    <property type="protein sequence ID" value="KAK2148940.1"/>
    <property type="molecule type" value="Genomic_DNA"/>
</dbReference>
<feature type="compositionally biased region" description="Low complexity" evidence="1">
    <location>
        <begin position="105"/>
        <end position="127"/>
    </location>
</feature>
<dbReference type="AlphaFoldDB" id="A0AAD9JAY1"/>
<dbReference type="Proteomes" id="UP001208570">
    <property type="component" value="Unassembled WGS sequence"/>
</dbReference>
<sequence length="204" mass="22714">MHTASGKSLSAHNSYLDRFHGNSAKNGPKALLNLYEDCRTVSAGVQQPKISLYVKKQSVGDRVKDVTSSRVRSNESVTLYGKVRTLLLAKRRNISVTPAVRRPDVVVSRPRSSLSRLSKLSQRSVVRQSSDGMDNTDQSSEADHDKDPECQRSPVTTVHKVIPHRHIDTDTLDKIHRWMDTLPPKFSGLCSVISVPDTTHGFQD</sequence>
<keyword evidence="3" id="KW-1185">Reference proteome</keyword>
<evidence type="ECO:0000313" key="2">
    <source>
        <dbReference type="EMBL" id="KAK2148940.1"/>
    </source>
</evidence>
<evidence type="ECO:0000313" key="3">
    <source>
        <dbReference type="Proteomes" id="UP001208570"/>
    </source>
</evidence>
<gene>
    <name evidence="2" type="ORF">LSH36_474g03045</name>
</gene>